<organism evidence="2 3">
    <name type="scientific">Streptomyces clavifer</name>
    <dbReference type="NCBI Taxonomy" id="68188"/>
    <lineage>
        <taxon>Bacteria</taxon>
        <taxon>Bacillati</taxon>
        <taxon>Actinomycetota</taxon>
        <taxon>Actinomycetes</taxon>
        <taxon>Kitasatosporales</taxon>
        <taxon>Streptomycetaceae</taxon>
        <taxon>Streptomyces</taxon>
    </lineage>
</organism>
<reference evidence="2 3" key="1">
    <citation type="submission" date="2021-03" db="EMBL/GenBank/DDBJ databases">
        <title>Sequencing the genomes of 1000 actinobacteria strains.</title>
        <authorList>
            <person name="Klenk H.-P."/>
        </authorList>
    </citation>
    <scope>NUCLEOTIDE SEQUENCE [LARGE SCALE GENOMIC DNA]</scope>
    <source>
        <strain evidence="2 3">DSM 40843</strain>
    </source>
</reference>
<dbReference type="Proteomes" id="UP001519311">
    <property type="component" value="Unassembled WGS sequence"/>
</dbReference>
<keyword evidence="3" id="KW-1185">Reference proteome</keyword>
<accession>A0ABS4V8K0</accession>
<feature type="compositionally biased region" description="Low complexity" evidence="1">
    <location>
        <begin position="18"/>
        <end position="27"/>
    </location>
</feature>
<evidence type="ECO:0000256" key="1">
    <source>
        <dbReference type="SAM" id="MobiDB-lite"/>
    </source>
</evidence>
<evidence type="ECO:0000313" key="3">
    <source>
        <dbReference type="Proteomes" id="UP001519311"/>
    </source>
</evidence>
<feature type="region of interest" description="Disordered" evidence="1">
    <location>
        <begin position="1"/>
        <end position="34"/>
    </location>
</feature>
<evidence type="ECO:0000313" key="2">
    <source>
        <dbReference type="EMBL" id="MBP2360224.1"/>
    </source>
</evidence>
<gene>
    <name evidence="2" type="ORF">JOF59_002624</name>
</gene>
<dbReference type="EMBL" id="JAGINS010000001">
    <property type="protein sequence ID" value="MBP2360224.1"/>
    <property type="molecule type" value="Genomic_DNA"/>
</dbReference>
<proteinExistence type="predicted"/>
<sequence length="34" mass="3435">MTTHDPMPTGPRPGPHGPGTRPTAPAGLDERAAS</sequence>
<comment type="caution">
    <text evidence="2">The sequence shown here is derived from an EMBL/GenBank/DDBJ whole genome shotgun (WGS) entry which is preliminary data.</text>
</comment>
<protein>
    <submittedName>
        <fullName evidence="2">Uncharacterized protein</fullName>
    </submittedName>
</protein>
<name>A0ABS4V8K0_9ACTN</name>